<reference evidence="2 3" key="2">
    <citation type="submission" date="2017-10" db="EMBL/GenBank/DDBJ databases">
        <title>Extensive intraspecific genome diversity in a model arbuscular mycorrhizal fungus.</title>
        <authorList>
            <person name="Chen E.C.H."/>
            <person name="Morin E."/>
            <person name="Baudet D."/>
            <person name="Noel J."/>
            <person name="Ndikumana S."/>
            <person name="Charron P."/>
            <person name="St-Onge C."/>
            <person name="Giorgi J."/>
            <person name="Grigoriev I.V."/>
            <person name="Roux C."/>
            <person name="Martin F.M."/>
            <person name="Corradi N."/>
        </authorList>
    </citation>
    <scope>NUCLEOTIDE SEQUENCE [LARGE SCALE GENOMIC DNA]</scope>
    <source>
        <strain evidence="2 3">C2</strain>
    </source>
</reference>
<feature type="compositionally biased region" description="Basic and acidic residues" evidence="1">
    <location>
        <begin position="17"/>
        <end position="32"/>
    </location>
</feature>
<feature type="region of interest" description="Disordered" evidence="1">
    <location>
        <begin position="143"/>
        <end position="188"/>
    </location>
</feature>
<feature type="compositionally biased region" description="Basic and acidic residues" evidence="1">
    <location>
        <begin position="162"/>
        <end position="173"/>
    </location>
</feature>
<name>A0A2N1MD43_9GLOM</name>
<dbReference type="EMBL" id="LLXL01002992">
    <property type="protein sequence ID" value="PKK59567.1"/>
    <property type="molecule type" value="Genomic_DNA"/>
</dbReference>
<dbReference type="AlphaFoldDB" id="A0A2N1MD43"/>
<accession>A0A2N1MD43</accession>
<organism evidence="2 3">
    <name type="scientific">Rhizophagus irregularis</name>
    <dbReference type="NCBI Taxonomy" id="588596"/>
    <lineage>
        <taxon>Eukaryota</taxon>
        <taxon>Fungi</taxon>
        <taxon>Fungi incertae sedis</taxon>
        <taxon>Mucoromycota</taxon>
        <taxon>Glomeromycotina</taxon>
        <taxon>Glomeromycetes</taxon>
        <taxon>Glomerales</taxon>
        <taxon>Glomeraceae</taxon>
        <taxon>Rhizophagus</taxon>
    </lineage>
</organism>
<reference evidence="2 3" key="1">
    <citation type="submission" date="2016-04" db="EMBL/GenBank/DDBJ databases">
        <title>Genome analyses suggest a sexual origin of heterokaryosis in a supposedly ancient asexual fungus.</title>
        <authorList>
            <person name="Ropars J."/>
            <person name="Sedzielewska K."/>
            <person name="Noel J."/>
            <person name="Charron P."/>
            <person name="Farinelli L."/>
            <person name="Marton T."/>
            <person name="Kruger M."/>
            <person name="Pelin A."/>
            <person name="Brachmann A."/>
            <person name="Corradi N."/>
        </authorList>
    </citation>
    <scope>NUCLEOTIDE SEQUENCE [LARGE SCALE GENOMIC DNA]</scope>
    <source>
        <strain evidence="2 3">C2</strain>
    </source>
</reference>
<sequence length="389" mass="44197">MTKSRKSQKNTVQNETEATRDMKDGGGQDRGRGRGHGSKNQSIESSNAGDHVRSNKKRAIEHDIQIQEHETEAGNEFLKLTIILLAIFQILDEPESAFYDDAPDDFSISEQPQFKDKPFKLDCSAIIDNSTKIYEDSREIEAISESDGDSDNNIEDSGESSKSSDEDYGERRKTQQLVTSRDSKKGKPEALKGMKNVFEVCQWLITERPDILVTANQMLNAMNTTLDSPLVNNMPTFPMSKPTAVIPTDEEKSLARLWHEEIKCLFLRCRAPSDEAIESLVKKIFNYDFYSNNAKEGRKTTTPVRSEIEEFMTSEVVEQILHRYLKGTNKAKLKKYGTMGRLVLFVREAFRVHYTKYDVKAIKELDNITMDCKVPSRSGKNIALKLSLE</sequence>
<evidence type="ECO:0000313" key="3">
    <source>
        <dbReference type="Proteomes" id="UP000233469"/>
    </source>
</evidence>
<evidence type="ECO:0000256" key="1">
    <source>
        <dbReference type="SAM" id="MobiDB-lite"/>
    </source>
</evidence>
<dbReference type="VEuPathDB" id="FungiDB:RhiirA1_543021"/>
<dbReference type="Proteomes" id="UP000233469">
    <property type="component" value="Unassembled WGS sequence"/>
</dbReference>
<dbReference type="VEuPathDB" id="FungiDB:FUN_024725"/>
<protein>
    <submittedName>
        <fullName evidence="2">Uncharacterized protein</fullName>
    </submittedName>
</protein>
<evidence type="ECO:0000313" key="2">
    <source>
        <dbReference type="EMBL" id="PKK59567.1"/>
    </source>
</evidence>
<gene>
    <name evidence="2" type="ORF">RhiirC2_794665</name>
</gene>
<feature type="compositionally biased region" description="Acidic residues" evidence="1">
    <location>
        <begin position="143"/>
        <end position="158"/>
    </location>
</feature>
<dbReference type="VEuPathDB" id="FungiDB:RhiirFUN_022936"/>
<feature type="compositionally biased region" description="Polar residues" evidence="1">
    <location>
        <begin position="38"/>
        <end position="48"/>
    </location>
</feature>
<proteinExistence type="predicted"/>
<feature type="region of interest" description="Disordered" evidence="1">
    <location>
        <begin position="1"/>
        <end position="56"/>
    </location>
</feature>
<comment type="caution">
    <text evidence="2">The sequence shown here is derived from an EMBL/GenBank/DDBJ whole genome shotgun (WGS) entry which is preliminary data.</text>
</comment>